<dbReference type="Pfam" id="PF00172">
    <property type="entry name" value="Zn_clus"/>
    <property type="match status" value="1"/>
</dbReference>
<dbReference type="InterPro" id="IPR036864">
    <property type="entry name" value="Zn2-C6_fun-type_DNA-bd_sf"/>
</dbReference>
<evidence type="ECO:0000256" key="4">
    <source>
        <dbReference type="ARBA" id="ARBA00023163"/>
    </source>
</evidence>
<evidence type="ECO:0000313" key="10">
    <source>
        <dbReference type="EMBL" id="KAH7111801.1"/>
    </source>
</evidence>
<dbReference type="PANTHER" id="PTHR47660:SF3">
    <property type="entry name" value="FINGER DOMAIN PROTEIN, PUTATIVE (AFU_ORTHOLOGUE AFUA_4G03310)-RELATED"/>
    <property type="match status" value="1"/>
</dbReference>
<comment type="caution">
    <text evidence="10">The sequence shown here is derived from an EMBL/GenBank/DDBJ whole genome shotgun (WGS) entry which is preliminary data.</text>
</comment>
<dbReference type="InterPro" id="IPR013087">
    <property type="entry name" value="Znf_C2H2_type"/>
</dbReference>
<sequence length="498" mass="55605">MADRVIQIVLRCELCNKPFDKQSTFKRHGYYCRSRKDPYKSVRLHSCVACAKAKARCDNKLPNCTRCGSKNVACQSQTSTTARNQISGNIDREPPRTGRPVNPELSTAAVVGDSESLAKINQFIAESETLDLDLGTFDDGTFNWNTIGLGVSGFQHGDVALPQSTPLESTDLVLISHVDTINGGDIGKIIPLTPPYIPAMPIFTLRSFEQRPIINNGGQMTATMLIRILTSYPTMMQKPNSLPPFIHPHFLTNIYNPEAKSLESLNTCVSLMQIARTNAQGGRKLLWRNVRLECEKLQQEWEGLDRWELLSSMQALLIYILIRLQDGETVYNNFDILLLSTVTTVASALNEQIGYILCENPSDLSTGLGWKDWVFEESRRRTINLIFSMAPAKNCNLPDGFLLAPLPARKQLWEAPTEELWVREKSGDPSMLKVFGVMVNGQMVKLSEFQALQKGEMIRLGSGECTDSSENWKEWCSGMDALGALVMLVTSSPDQYLI</sequence>
<dbReference type="PANTHER" id="PTHR47660">
    <property type="entry name" value="TRANSCRIPTION FACTOR WITH C2H2 AND ZN(2)-CYS(6) DNA BINDING DOMAIN (EUROFUNG)-RELATED-RELATED"/>
    <property type="match status" value="1"/>
</dbReference>
<evidence type="ECO:0000259" key="9">
    <source>
        <dbReference type="PROSITE" id="PS50157"/>
    </source>
</evidence>
<proteinExistence type="predicted"/>
<dbReference type="PROSITE" id="PS00463">
    <property type="entry name" value="ZN2_CY6_FUNGAL_1"/>
    <property type="match status" value="1"/>
</dbReference>
<feature type="domain" description="C2H2-type" evidence="9">
    <location>
        <begin position="10"/>
        <end position="38"/>
    </location>
</feature>
<dbReference type="PROSITE" id="PS50157">
    <property type="entry name" value="ZINC_FINGER_C2H2_2"/>
    <property type="match status" value="1"/>
</dbReference>
<evidence type="ECO:0000313" key="11">
    <source>
        <dbReference type="Proteomes" id="UP000700596"/>
    </source>
</evidence>
<dbReference type="SUPFAM" id="SSF57701">
    <property type="entry name" value="Zn2/Cys6 DNA-binding domain"/>
    <property type="match status" value="1"/>
</dbReference>
<evidence type="ECO:0000256" key="3">
    <source>
        <dbReference type="ARBA" id="ARBA00023015"/>
    </source>
</evidence>
<keyword evidence="1" id="KW-0479">Metal-binding</keyword>
<feature type="region of interest" description="Disordered" evidence="7">
    <location>
        <begin position="83"/>
        <end position="103"/>
    </location>
</feature>
<dbReference type="AlphaFoldDB" id="A0A9P9D332"/>
<keyword evidence="6" id="KW-0863">Zinc-finger</keyword>
<keyword evidence="4" id="KW-0804">Transcription</keyword>
<evidence type="ECO:0000256" key="5">
    <source>
        <dbReference type="ARBA" id="ARBA00023242"/>
    </source>
</evidence>
<dbReference type="EMBL" id="JAGMWT010000023">
    <property type="protein sequence ID" value="KAH7111801.1"/>
    <property type="molecule type" value="Genomic_DNA"/>
</dbReference>
<evidence type="ECO:0008006" key="12">
    <source>
        <dbReference type="Google" id="ProtNLM"/>
    </source>
</evidence>
<keyword evidence="11" id="KW-1185">Reference proteome</keyword>
<evidence type="ECO:0000256" key="6">
    <source>
        <dbReference type="PROSITE-ProRule" id="PRU00042"/>
    </source>
</evidence>
<dbReference type="Proteomes" id="UP000700596">
    <property type="component" value="Unassembled WGS sequence"/>
</dbReference>
<dbReference type="GO" id="GO:0008270">
    <property type="term" value="F:zinc ion binding"/>
    <property type="evidence" value="ECO:0007669"/>
    <property type="project" value="UniProtKB-KW"/>
</dbReference>
<accession>A0A9P9D332</accession>
<dbReference type="CDD" id="cd00067">
    <property type="entry name" value="GAL4"/>
    <property type="match status" value="1"/>
</dbReference>
<protein>
    <recommendedName>
        <fullName evidence="12">Zn(2)-C6 fungal-type domain-containing protein</fullName>
    </recommendedName>
</protein>
<dbReference type="PROSITE" id="PS50048">
    <property type="entry name" value="ZN2_CY6_FUNGAL_2"/>
    <property type="match status" value="1"/>
</dbReference>
<dbReference type="InterPro" id="IPR001138">
    <property type="entry name" value="Zn2Cys6_DnaBD"/>
</dbReference>
<name>A0A9P9D332_9PLEO</name>
<evidence type="ECO:0000256" key="7">
    <source>
        <dbReference type="SAM" id="MobiDB-lite"/>
    </source>
</evidence>
<dbReference type="OrthoDB" id="5423818at2759"/>
<evidence type="ECO:0000259" key="8">
    <source>
        <dbReference type="PROSITE" id="PS50048"/>
    </source>
</evidence>
<keyword evidence="5" id="KW-0539">Nucleus</keyword>
<keyword evidence="3" id="KW-0805">Transcription regulation</keyword>
<dbReference type="Gene3D" id="4.10.240.10">
    <property type="entry name" value="Zn(2)-C6 fungal-type DNA-binding domain"/>
    <property type="match status" value="1"/>
</dbReference>
<evidence type="ECO:0000256" key="1">
    <source>
        <dbReference type="ARBA" id="ARBA00022723"/>
    </source>
</evidence>
<evidence type="ECO:0000256" key="2">
    <source>
        <dbReference type="ARBA" id="ARBA00022833"/>
    </source>
</evidence>
<feature type="domain" description="Zn(2)-C6 fungal-type" evidence="8">
    <location>
        <begin position="46"/>
        <end position="74"/>
    </location>
</feature>
<gene>
    <name evidence="10" type="ORF">B0J11DRAFT_512049</name>
</gene>
<dbReference type="GO" id="GO:0000981">
    <property type="term" value="F:DNA-binding transcription factor activity, RNA polymerase II-specific"/>
    <property type="evidence" value="ECO:0007669"/>
    <property type="project" value="InterPro"/>
</dbReference>
<keyword evidence="2" id="KW-0862">Zinc</keyword>
<reference evidence="10" key="1">
    <citation type="journal article" date="2021" name="Nat. Commun.">
        <title>Genetic determinants of endophytism in the Arabidopsis root mycobiome.</title>
        <authorList>
            <person name="Mesny F."/>
            <person name="Miyauchi S."/>
            <person name="Thiergart T."/>
            <person name="Pickel B."/>
            <person name="Atanasova L."/>
            <person name="Karlsson M."/>
            <person name="Huettel B."/>
            <person name="Barry K.W."/>
            <person name="Haridas S."/>
            <person name="Chen C."/>
            <person name="Bauer D."/>
            <person name="Andreopoulos W."/>
            <person name="Pangilinan J."/>
            <person name="LaButti K."/>
            <person name="Riley R."/>
            <person name="Lipzen A."/>
            <person name="Clum A."/>
            <person name="Drula E."/>
            <person name="Henrissat B."/>
            <person name="Kohler A."/>
            <person name="Grigoriev I.V."/>
            <person name="Martin F.M."/>
            <person name="Hacquard S."/>
        </authorList>
    </citation>
    <scope>NUCLEOTIDE SEQUENCE</scope>
    <source>
        <strain evidence="10">MPI-CAGE-CH-0243</strain>
    </source>
</reference>
<organism evidence="10 11">
    <name type="scientific">Dendryphion nanum</name>
    <dbReference type="NCBI Taxonomy" id="256645"/>
    <lineage>
        <taxon>Eukaryota</taxon>
        <taxon>Fungi</taxon>
        <taxon>Dikarya</taxon>
        <taxon>Ascomycota</taxon>
        <taxon>Pezizomycotina</taxon>
        <taxon>Dothideomycetes</taxon>
        <taxon>Pleosporomycetidae</taxon>
        <taxon>Pleosporales</taxon>
        <taxon>Torulaceae</taxon>
        <taxon>Dendryphion</taxon>
    </lineage>
</organism>